<evidence type="ECO:0000313" key="3">
    <source>
        <dbReference type="Proteomes" id="UP000249065"/>
    </source>
</evidence>
<dbReference type="RefSeq" id="WP_111471408.1">
    <property type="nucleotide sequence ID" value="NZ_QLIX01000017.1"/>
</dbReference>
<evidence type="ECO:0000313" key="2">
    <source>
        <dbReference type="EMBL" id="RAI57435.1"/>
    </source>
</evidence>
<dbReference type="AlphaFoldDB" id="A0A327M4W3"/>
<sequence>MRQAAGLLHRWVGLFIAGFLIVTGLTGAVISWDHELDEWLNPHLTEARVPGPALPPLELARAVEARDPRVRATFVPLSVEPGESLAIFVQPAVDPATGRLYEPGYNQVFLDPATGEELGRREWGQAWPISRETLVSFLYKLHFSLHMPEVWGIDRWGIWLLGGIAILWTIDCFIGFYLTLPPRPAPRRDRPAAVTRQLSRGTWARWKPAWMIKRSGSSYRITFDIHRAVSLWTWALLLTLAFTGFSLNLYREVFLPLMSQVSQLSPTPFMERAPAPLHAPIAPRITREEAVALGQAEASRRGWAEPAGSLFYAPGFGLYGLRFFQPGDEHGAAGVGPPLLYLDGQDGRILGRQEPWVGTAADIFVQAQFPLHSGRILGLPGRILISVMGVVVAVVSATGVLIWWRKQSARSRVARRRAAMVPAPGE</sequence>
<feature type="transmembrane region" description="Helical" evidence="1">
    <location>
        <begin position="229"/>
        <end position="250"/>
    </location>
</feature>
<dbReference type="PANTHER" id="PTHR34219:SF5">
    <property type="entry name" value="BLR4505 PROTEIN"/>
    <property type="match status" value="1"/>
</dbReference>
<dbReference type="OrthoDB" id="7238323at2"/>
<protein>
    <submittedName>
        <fullName evidence="2">PepSY domain-containing protein</fullName>
    </submittedName>
</protein>
<keyword evidence="3" id="KW-1185">Reference proteome</keyword>
<feature type="transmembrane region" description="Helical" evidence="1">
    <location>
        <begin position="156"/>
        <end position="180"/>
    </location>
</feature>
<dbReference type="PANTHER" id="PTHR34219">
    <property type="entry name" value="IRON-REGULATED INNER MEMBRANE PROTEIN-RELATED"/>
    <property type="match status" value="1"/>
</dbReference>
<proteinExistence type="predicted"/>
<dbReference type="EMBL" id="QLIX01000017">
    <property type="protein sequence ID" value="RAI57435.1"/>
    <property type="molecule type" value="Genomic_DNA"/>
</dbReference>
<keyword evidence="1" id="KW-0812">Transmembrane</keyword>
<gene>
    <name evidence="2" type="ORF">DOO78_18795</name>
</gene>
<feature type="transmembrane region" description="Helical" evidence="1">
    <location>
        <begin position="12"/>
        <end position="32"/>
    </location>
</feature>
<feature type="transmembrane region" description="Helical" evidence="1">
    <location>
        <begin position="383"/>
        <end position="404"/>
    </location>
</feature>
<reference evidence="3" key="1">
    <citation type="submission" date="2018-06" db="EMBL/GenBank/DDBJ databases">
        <authorList>
            <person name="Khan S.A."/>
        </authorList>
    </citation>
    <scope>NUCLEOTIDE SEQUENCE [LARGE SCALE GENOMIC DNA]</scope>
    <source>
        <strain evidence="3">DB-1506</strain>
    </source>
</reference>
<comment type="caution">
    <text evidence="2">The sequence shown here is derived from an EMBL/GenBank/DDBJ whole genome shotgun (WGS) entry which is preliminary data.</text>
</comment>
<organism evidence="2 3">
    <name type="scientific">Roseicella frigidaeris</name>
    <dbReference type="NCBI Taxonomy" id="2230885"/>
    <lineage>
        <taxon>Bacteria</taxon>
        <taxon>Pseudomonadati</taxon>
        <taxon>Pseudomonadota</taxon>
        <taxon>Alphaproteobacteria</taxon>
        <taxon>Acetobacterales</taxon>
        <taxon>Roseomonadaceae</taxon>
        <taxon>Roseicella</taxon>
    </lineage>
</organism>
<name>A0A327M4W3_9PROT</name>
<accession>A0A327M4W3</accession>
<keyword evidence="1" id="KW-1133">Transmembrane helix</keyword>
<keyword evidence="1" id="KW-0472">Membrane</keyword>
<dbReference type="Proteomes" id="UP000249065">
    <property type="component" value="Unassembled WGS sequence"/>
</dbReference>
<evidence type="ECO:0000256" key="1">
    <source>
        <dbReference type="SAM" id="Phobius"/>
    </source>
</evidence>
<dbReference type="Pfam" id="PF03929">
    <property type="entry name" value="PepSY_TM"/>
    <property type="match status" value="1"/>
</dbReference>
<dbReference type="InterPro" id="IPR005625">
    <property type="entry name" value="PepSY-ass_TM"/>
</dbReference>